<dbReference type="InterPro" id="IPR003961">
    <property type="entry name" value="FN3_dom"/>
</dbReference>
<evidence type="ECO:0000256" key="1">
    <source>
        <dbReference type="SAM" id="SignalP"/>
    </source>
</evidence>
<feature type="signal peptide" evidence="1">
    <location>
        <begin position="1"/>
        <end position="23"/>
    </location>
</feature>
<name>A0A413VVS8_9BACE</name>
<dbReference type="Gene3D" id="2.60.40.10">
    <property type="entry name" value="Immunoglobulins"/>
    <property type="match status" value="1"/>
</dbReference>
<feature type="chain" id="PRO_5019437657" description="Fibronectin type-III domain-containing protein" evidence="1">
    <location>
        <begin position="24"/>
        <end position="574"/>
    </location>
</feature>
<feature type="domain" description="Fibronectin type-III" evidence="2">
    <location>
        <begin position="31"/>
        <end position="130"/>
    </location>
</feature>
<dbReference type="PROSITE" id="PS50853">
    <property type="entry name" value="FN3"/>
    <property type="match status" value="1"/>
</dbReference>
<dbReference type="AlphaFoldDB" id="A0A413VVS8"/>
<dbReference type="PROSITE" id="PS51257">
    <property type="entry name" value="PROKAR_LIPOPROTEIN"/>
    <property type="match status" value="1"/>
</dbReference>
<evidence type="ECO:0000313" key="3">
    <source>
        <dbReference type="EMBL" id="RHB37653.1"/>
    </source>
</evidence>
<proteinExistence type="predicted"/>
<evidence type="ECO:0000259" key="2">
    <source>
        <dbReference type="PROSITE" id="PS50853"/>
    </source>
</evidence>
<comment type="caution">
    <text evidence="3">The sequence shown here is derived from an EMBL/GenBank/DDBJ whole genome shotgun (WGS) entry which is preliminary data.</text>
</comment>
<evidence type="ECO:0000313" key="4">
    <source>
        <dbReference type="Proteomes" id="UP000284379"/>
    </source>
</evidence>
<dbReference type="EMBL" id="QSGO01000002">
    <property type="protein sequence ID" value="RHB37653.1"/>
    <property type="molecule type" value="Genomic_DNA"/>
</dbReference>
<reference evidence="3 4" key="1">
    <citation type="submission" date="2018-08" db="EMBL/GenBank/DDBJ databases">
        <title>A genome reference for cultivated species of the human gut microbiota.</title>
        <authorList>
            <person name="Zou Y."/>
            <person name="Xue W."/>
            <person name="Luo G."/>
        </authorList>
    </citation>
    <scope>NUCLEOTIDE SEQUENCE [LARGE SCALE GENOMIC DNA]</scope>
    <source>
        <strain evidence="3 4">AM40-30BH</strain>
    </source>
</reference>
<gene>
    <name evidence="3" type="ORF">DW888_03525</name>
</gene>
<accession>A0A413VVS8</accession>
<dbReference type="SUPFAM" id="SSF51126">
    <property type="entry name" value="Pectin lyase-like"/>
    <property type="match status" value="1"/>
</dbReference>
<sequence length="574" mass="62801">MKAIKYFKYIVLSLLIGAGLASCNDDDLGTTPRLFRPVATIESQNNNIVVTWDNIKGASSYEIILFKMTGENEDGTLIGTKYDEATTSTSPYTFEGVEWDEKYGVKIKAIGSELQSEYYETKAISVVYPTKLVSIRTIDIAALPTWSSGGNQITALEITPTEIEGEPIIVSITDEEYASGQKVIYGLKPNTAYTLTAYSGEELIRANYEGKLNFTTRESENFDEKYGEGMYIDLRGYDDPNILISEEVKAKLDETEGLTVVLQGGYQYKTSSDTPLKFKKSVNFITGLSLEGNAIIVQSGAMQSESGANIAKLSFTDIDFISDKANELPIAEWTDKGFGGRQVYNVNGSKSMVGELTFKNCRIEGYRAIARLQGEDGINRVLFNSCTINGIGDQAVVTTNNKAAATMDEIDFINCTITNIVQLCDLRSSKNSPTLTVSDCTFCYAPVDRTDKADWALFRMGSNTVSLIVENTVFGPSMQATAADGSVITPYVAGKGSIFLNGTDGTAGVKNSYRTNFEWTKVGDKALTYPLDGLITIATDEKGLFTAPTAEEENYMFNFTFDGISSSGALKWRK</sequence>
<dbReference type="GeneID" id="69500847"/>
<dbReference type="Proteomes" id="UP000284379">
    <property type="component" value="Unassembled WGS sequence"/>
</dbReference>
<dbReference type="RefSeq" id="WP_007484144.1">
    <property type="nucleotide sequence ID" value="NZ_CABJFV010000002.1"/>
</dbReference>
<organism evidence="3 4">
    <name type="scientific">Bacteroides nordii</name>
    <dbReference type="NCBI Taxonomy" id="291645"/>
    <lineage>
        <taxon>Bacteria</taxon>
        <taxon>Pseudomonadati</taxon>
        <taxon>Bacteroidota</taxon>
        <taxon>Bacteroidia</taxon>
        <taxon>Bacteroidales</taxon>
        <taxon>Bacteroidaceae</taxon>
        <taxon>Bacteroides</taxon>
    </lineage>
</organism>
<keyword evidence="1" id="KW-0732">Signal</keyword>
<dbReference type="InterPro" id="IPR011050">
    <property type="entry name" value="Pectin_lyase_fold/virulence"/>
</dbReference>
<protein>
    <recommendedName>
        <fullName evidence="2">Fibronectin type-III domain-containing protein</fullName>
    </recommendedName>
</protein>
<dbReference type="InterPro" id="IPR013783">
    <property type="entry name" value="Ig-like_fold"/>
</dbReference>